<gene>
    <name evidence="1" type="ORF">BDN72DRAFT_847659</name>
</gene>
<keyword evidence="2" id="KW-1185">Reference proteome</keyword>
<dbReference type="EMBL" id="ML208524">
    <property type="protein sequence ID" value="TFK63399.1"/>
    <property type="molecule type" value="Genomic_DNA"/>
</dbReference>
<protein>
    <submittedName>
        <fullName evidence="1">Uncharacterized protein</fullName>
    </submittedName>
</protein>
<accession>A0ACD3ACR1</accession>
<reference evidence="1 2" key="1">
    <citation type="journal article" date="2019" name="Nat. Ecol. Evol.">
        <title>Megaphylogeny resolves global patterns of mushroom evolution.</title>
        <authorList>
            <person name="Varga T."/>
            <person name="Krizsan K."/>
            <person name="Foldi C."/>
            <person name="Dima B."/>
            <person name="Sanchez-Garcia M."/>
            <person name="Sanchez-Ramirez S."/>
            <person name="Szollosi G.J."/>
            <person name="Szarkandi J.G."/>
            <person name="Papp V."/>
            <person name="Albert L."/>
            <person name="Andreopoulos W."/>
            <person name="Angelini C."/>
            <person name="Antonin V."/>
            <person name="Barry K.W."/>
            <person name="Bougher N.L."/>
            <person name="Buchanan P."/>
            <person name="Buyck B."/>
            <person name="Bense V."/>
            <person name="Catcheside P."/>
            <person name="Chovatia M."/>
            <person name="Cooper J."/>
            <person name="Damon W."/>
            <person name="Desjardin D."/>
            <person name="Finy P."/>
            <person name="Geml J."/>
            <person name="Haridas S."/>
            <person name="Hughes K."/>
            <person name="Justo A."/>
            <person name="Karasinski D."/>
            <person name="Kautmanova I."/>
            <person name="Kiss B."/>
            <person name="Kocsube S."/>
            <person name="Kotiranta H."/>
            <person name="LaButti K.M."/>
            <person name="Lechner B.E."/>
            <person name="Liimatainen K."/>
            <person name="Lipzen A."/>
            <person name="Lukacs Z."/>
            <person name="Mihaltcheva S."/>
            <person name="Morgado L.N."/>
            <person name="Niskanen T."/>
            <person name="Noordeloos M.E."/>
            <person name="Ohm R.A."/>
            <person name="Ortiz-Santana B."/>
            <person name="Ovrebo C."/>
            <person name="Racz N."/>
            <person name="Riley R."/>
            <person name="Savchenko A."/>
            <person name="Shiryaev A."/>
            <person name="Soop K."/>
            <person name="Spirin V."/>
            <person name="Szebenyi C."/>
            <person name="Tomsovsky M."/>
            <person name="Tulloss R.E."/>
            <person name="Uehling J."/>
            <person name="Grigoriev I.V."/>
            <person name="Vagvolgyi C."/>
            <person name="Papp T."/>
            <person name="Martin F.M."/>
            <person name="Miettinen O."/>
            <person name="Hibbett D.S."/>
            <person name="Nagy L.G."/>
        </authorList>
    </citation>
    <scope>NUCLEOTIDE SEQUENCE [LARGE SCALE GENOMIC DNA]</scope>
    <source>
        <strain evidence="1 2">NL-1719</strain>
    </source>
</reference>
<evidence type="ECO:0000313" key="2">
    <source>
        <dbReference type="Proteomes" id="UP000308600"/>
    </source>
</evidence>
<sequence length="239" mass="26511">MSTFSCPCCGEDVVHYPIPAAPDHANPLSAKKSDSLVNDLTQCQYCSKSKAQGATLSKCAGCLIDIYCSKECQKKAWPTHKIRCKLNQRTKNRDPVQTDKFKLLRAFTSKHRPMLATAGVRALELGIHPDNATNKALMVIVRERPAKRVELSFFAIEAEVVSIDSFGKERAEEMRGQLKLTTDVHRLSGSTGTFFVILHEPNSGLMNIMPVGFSADGVYNRPMPWKESLLKNLNEGIVT</sequence>
<dbReference type="Proteomes" id="UP000308600">
    <property type="component" value="Unassembled WGS sequence"/>
</dbReference>
<evidence type="ECO:0000313" key="1">
    <source>
        <dbReference type="EMBL" id="TFK63399.1"/>
    </source>
</evidence>
<organism evidence="1 2">
    <name type="scientific">Pluteus cervinus</name>
    <dbReference type="NCBI Taxonomy" id="181527"/>
    <lineage>
        <taxon>Eukaryota</taxon>
        <taxon>Fungi</taxon>
        <taxon>Dikarya</taxon>
        <taxon>Basidiomycota</taxon>
        <taxon>Agaricomycotina</taxon>
        <taxon>Agaricomycetes</taxon>
        <taxon>Agaricomycetidae</taxon>
        <taxon>Agaricales</taxon>
        <taxon>Pluteineae</taxon>
        <taxon>Pluteaceae</taxon>
        <taxon>Pluteus</taxon>
    </lineage>
</organism>
<proteinExistence type="predicted"/>
<name>A0ACD3ACR1_9AGAR</name>